<dbReference type="Gene3D" id="2.60.40.200">
    <property type="entry name" value="Superoxide dismutase, copper/zinc binding domain"/>
    <property type="match status" value="1"/>
</dbReference>
<proteinExistence type="inferred from homology"/>
<dbReference type="InterPro" id="IPR001424">
    <property type="entry name" value="SOD_Cu_Zn_dom"/>
</dbReference>
<dbReference type="GO" id="GO:0006801">
    <property type="term" value="P:superoxide metabolic process"/>
    <property type="evidence" value="ECO:0007669"/>
    <property type="project" value="InterPro"/>
</dbReference>
<feature type="signal peptide" evidence="2">
    <location>
        <begin position="1"/>
        <end position="16"/>
    </location>
</feature>
<evidence type="ECO:0000256" key="1">
    <source>
        <dbReference type="ARBA" id="ARBA00010457"/>
    </source>
</evidence>
<comment type="similarity">
    <text evidence="1">Belongs to the Cu-Zn superoxide dismutase family.</text>
</comment>
<name>A0AB39PEL2_9ACTN</name>
<reference evidence="4" key="1">
    <citation type="submission" date="2024-07" db="EMBL/GenBank/DDBJ databases">
        <authorList>
            <person name="Yu S.T."/>
        </authorList>
    </citation>
    <scope>NUCLEOTIDE SEQUENCE</scope>
    <source>
        <strain evidence="4">R21</strain>
    </source>
</reference>
<organism evidence="4">
    <name type="scientific">Streptomyces sp. R21</name>
    <dbReference type="NCBI Taxonomy" id="3238627"/>
    <lineage>
        <taxon>Bacteria</taxon>
        <taxon>Bacillati</taxon>
        <taxon>Actinomycetota</taxon>
        <taxon>Actinomycetes</taxon>
        <taxon>Kitasatosporales</taxon>
        <taxon>Streptomycetaceae</taxon>
        <taxon>Streptomyces</taxon>
    </lineage>
</organism>
<dbReference type="InterPro" id="IPR036423">
    <property type="entry name" value="SOD-like_Cu/Zn_dom_sf"/>
</dbReference>
<dbReference type="AlphaFoldDB" id="A0AB39PEL2"/>
<dbReference type="Pfam" id="PF00080">
    <property type="entry name" value="Sod_Cu"/>
    <property type="match status" value="1"/>
</dbReference>
<dbReference type="GO" id="GO:0046872">
    <property type="term" value="F:metal ion binding"/>
    <property type="evidence" value="ECO:0007669"/>
    <property type="project" value="InterPro"/>
</dbReference>
<evidence type="ECO:0000256" key="2">
    <source>
        <dbReference type="SAM" id="SignalP"/>
    </source>
</evidence>
<dbReference type="SUPFAM" id="SSF49329">
    <property type="entry name" value="Cu,Zn superoxide dismutase-like"/>
    <property type="match status" value="1"/>
</dbReference>
<dbReference type="EMBL" id="CP163435">
    <property type="protein sequence ID" value="XDQ28862.1"/>
    <property type="molecule type" value="Genomic_DNA"/>
</dbReference>
<feature type="chain" id="PRO_5044262108" evidence="2">
    <location>
        <begin position="17"/>
        <end position="195"/>
    </location>
</feature>
<protein>
    <submittedName>
        <fullName evidence="4">Superoxide dismutase family protein</fullName>
    </submittedName>
</protein>
<feature type="domain" description="Superoxide dismutase copper/zinc binding" evidence="3">
    <location>
        <begin position="69"/>
        <end position="151"/>
    </location>
</feature>
<dbReference type="RefSeq" id="WP_369237315.1">
    <property type="nucleotide sequence ID" value="NZ_CP163435.1"/>
</dbReference>
<sequence>MVAGILVGALASAVLATGGVAGTAAGPGAPAAPDGFWMRTDARFAPPTAFIPSAAVTYDMELVPAAAGIEVRQHSDERGATDVRLRVTGLRPGHAYGVHVHQKPCGADPAAAGGHYQRRKDPVQPSKDPAYANADNEVWLDFTADGEGAGEAMAHHDWDFRPGEAASVVLHDEPGMKGARVACFTVPFGWTAGTA</sequence>
<accession>A0AB39PEL2</accession>
<evidence type="ECO:0000259" key="3">
    <source>
        <dbReference type="Pfam" id="PF00080"/>
    </source>
</evidence>
<evidence type="ECO:0000313" key="4">
    <source>
        <dbReference type="EMBL" id="XDQ28862.1"/>
    </source>
</evidence>
<keyword evidence="2" id="KW-0732">Signal</keyword>
<gene>
    <name evidence="4" type="ORF">AB5J56_31110</name>
</gene>